<reference evidence="2 3" key="1">
    <citation type="submission" date="2023-05" db="EMBL/GenBank/DDBJ databases">
        <title>B98-5 Cell Line De Novo Hybrid Assembly: An Optical Mapping Approach.</title>
        <authorList>
            <person name="Kananen K."/>
            <person name="Auerbach J.A."/>
            <person name="Kautto E."/>
            <person name="Blachly J.S."/>
        </authorList>
    </citation>
    <scope>NUCLEOTIDE SEQUENCE [LARGE SCALE GENOMIC DNA]</scope>
    <source>
        <strain evidence="2">B95-8</strain>
        <tissue evidence="2">Cell line</tissue>
    </source>
</reference>
<evidence type="ECO:0008006" key="4">
    <source>
        <dbReference type="Google" id="ProtNLM"/>
    </source>
</evidence>
<protein>
    <recommendedName>
        <fullName evidence="4">Secreted protein</fullName>
    </recommendedName>
</protein>
<name>A0ABQ9UQN1_SAGOE</name>
<accession>A0ABQ9UQN1</accession>
<gene>
    <name evidence="2" type="ORF">P7K49_024264</name>
</gene>
<organism evidence="2 3">
    <name type="scientific">Saguinus oedipus</name>
    <name type="common">Cotton-top tamarin</name>
    <name type="synonym">Oedipomidas oedipus</name>
    <dbReference type="NCBI Taxonomy" id="9490"/>
    <lineage>
        <taxon>Eukaryota</taxon>
        <taxon>Metazoa</taxon>
        <taxon>Chordata</taxon>
        <taxon>Craniata</taxon>
        <taxon>Vertebrata</taxon>
        <taxon>Euteleostomi</taxon>
        <taxon>Mammalia</taxon>
        <taxon>Eutheria</taxon>
        <taxon>Euarchontoglires</taxon>
        <taxon>Primates</taxon>
        <taxon>Haplorrhini</taxon>
        <taxon>Platyrrhini</taxon>
        <taxon>Cebidae</taxon>
        <taxon>Callitrichinae</taxon>
        <taxon>Saguinus</taxon>
    </lineage>
</organism>
<evidence type="ECO:0000313" key="3">
    <source>
        <dbReference type="Proteomes" id="UP001266305"/>
    </source>
</evidence>
<feature type="region of interest" description="Disordered" evidence="1">
    <location>
        <begin position="106"/>
        <end position="144"/>
    </location>
</feature>
<comment type="caution">
    <text evidence="2">The sequence shown here is derived from an EMBL/GenBank/DDBJ whole genome shotgun (WGS) entry which is preliminary data.</text>
</comment>
<proteinExistence type="predicted"/>
<keyword evidence="3" id="KW-1185">Reference proteome</keyword>
<sequence length="144" mass="14711">MYLKATTLLATSLVASEVQDLCRKHVRATQWVSAYTAKGQTEQLPLEIADRGYALCVPAQPQCWASGRGRLLAAVGSARESAARAGGGDASLIACGCTPQLVPSAGERPLGEGVTGSSPSRGGPLTAWGGEVGKGSAGSARRKE</sequence>
<dbReference type="Proteomes" id="UP001266305">
    <property type="component" value="Unassembled WGS sequence"/>
</dbReference>
<evidence type="ECO:0000313" key="2">
    <source>
        <dbReference type="EMBL" id="KAK2098813.1"/>
    </source>
</evidence>
<dbReference type="EMBL" id="JASSZA010000011">
    <property type="protein sequence ID" value="KAK2098813.1"/>
    <property type="molecule type" value="Genomic_DNA"/>
</dbReference>
<evidence type="ECO:0000256" key="1">
    <source>
        <dbReference type="SAM" id="MobiDB-lite"/>
    </source>
</evidence>